<keyword evidence="3" id="KW-1185">Reference proteome</keyword>
<feature type="compositionally biased region" description="Basic and acidic residues" evidence="1">
    <location>
        <begin position="40"/>
        <end position="54"/>
    </location>
</feature>
<dbReference type="OrthoDB" id="196955at2759"/>
<dbReference type="EMBL" id="CAJVPZ010005245">
    <property type="protein sequence ID" value="CAG8558660.1"/>
    <property type="molecule type" value="Genomic_DNA"/>
</dbReference>
<proteinExistence type="predicted"/>
<accession>A0A9N9BA40</accession>
<dbReference type="Proteomes" id="UP000789396">
    <property type="component" value="Unassembled WGS sequence"/>
</dbReference>
<dbReference type="AlphaFoldDB" id="A0A9N9BA40"/>
<name>A0A9N9BA40_9GLOM</name>
<evidence type="ECO:0000313" key="3">
    <source>
        <dbReference type="Proteomes" id="UP000789396"/>
    </source>
</evidence>
<evidence type="ECO:0000313" key="2">
    <source>
        <dbReference type="EMBL" id="CAG8558660.1"/>
    </source>
</evidence>
<evidence type="ECO:0000256" key="1">
    <source>
        <dbReference type="SAM" id="MobiDB-lite"/>
    </source>
</evidence>
<feature type="region of interest" description="Disordered" evidence="1">
    <location>
        <begin position="40"/>
        <end position="67"/>
    </location>
</feature>
<sequence length="67" mass="7532">MSEKSEIQLESTNYEPVTEVNIILTSLQQNEENIELHKMNGQENLRSPELKKESNNVPSDDCAAGTI</sequence>
<organism evidence="2 3">
    <name type="scientific">Racocetra fulgida</name>
    <dbReference type="NCBI Taxonomy" id="60492"/>
    <lineage>
        <taxon>Eukaryota</taxon>
        <taxon>Fungi</taxon>
        <taxon>Fungi incertae sedis</taxon>
        <taxon>Mucoromycota</taxon>
        <taxon>Glomeromycotina</taxon>
        <taxon>Glomeromycetes</taxon>
        <taxon>Diversisporales</taxon>
        <taxon>Gigasporaceae</taxon>
        <taxon>Racocetra</taxon>
    </lineage>
</organism>
<comment type="caution">
    <text evidence="2">The sequence shown here is derived from an EMBL/GenBank/DDBJ whole genome shotgun (WGS) entry which is preliminary data.</text>
</comment>
<protein>
    <submittedName>
        <fullName evidence="2">3028_t:CDS:1</fullName>
    </submittedName>
</protein>
<reference evidence="2" key="1">
    <citation type="submission" date="2021-06" db="EMBL/GenBank/DDBJ databases">
        <authorList>
            <person name="Kallberg Y."/>
            <person name="Tangrot J."/>
            <person name="Rosling A."/>
        </authorList>
    </citation>
    <scope>NUCLEOTIDE SEQUENCE</scope>
    <source>
        <strain evidence="2">IN212</strain>
    </source>
</reference>
<gene>
    <name evidence="2" type="ORF">RFULGI_LOCUS4965</name>
</gene>